<dbReference type="InterPro" id="IPR001898">
    <property type="entry name" value="SLC13A/DASS"/>
</dbReference>
<feature type="transmembrane region" description="Helical" evidence="6">
    <location>
        <begin position="38"/>
        <end position="56"/>
    </location>
</feature>
<dbReference type="STRING" id="102285.A0A0R3TF75"/>
<feature type="chain" id="PRO_5043131873" evidence="7">
    <location>
        <begin position="28"/>
        <end position="79"/>
    </location>
</feature>
<evidence type="ECO:0000256" key="7">
    <source>
        <dbReference type="SAM" id="SignalP"/>
    </source>
</evidence>
<name>A0A0R3TF75_RODNA</name>
<evidence type="ECO:0000256" key="3">
    <source>
        <dbReference type="ARBA" id="ARBA00022692"/>
    </source>
</evidence>
<reference evidence="8 9" key="2">
    <citation type="submission" date="2018-11" db="EMBL/GenBank/DDBJ databases">
        <authorList>
            <consortium name="Pathogen Informatics"/>
        </authorList>
    </citation>
    <scope>NUCLEOTIDE SEQUENCE [LARGE SCALE GENOMIC DNA]</scope>
</reference>
<evidence type="ECO:0000256" key="4">
    <source>
        <dbReference type="ARBA" id="ARBA00022989"/>
    </source>
</evidence>
<dbReference type="GO" id="GO:0005310">
    <property type="term" value="F:dicarboxylic acid transmembrane transporter activity"/>
    <property type="evidence" value="ECO:0007669"/>
    <property type="project" value="UniProtKB-ARBA"/>
</dbReference>
<dbReference type="OrthoDB" id="6493944at2759"/>
<dbReference type="GO" id="GO:0015556">
    <property type="term" value="F:C4-dicarboxylate transmembrane transporter activity"/>
    <property type="evidence" value="ECO:0007669"/>
    <property type="project" value="UniProtKB-ARBA"/>
</dbReference>
<comment type="similarity">
    <text evidence="2">Belongs to the SLC13A/DASS transporter (TC 2.A.47) family. NADC subfamily.</text>
</comment>
<dbReference type="Proteomes" id="UP000278807">
    <property type="component" value="Unassembled WGS sequence"/>
</dbReference>
<keyword evidence="5 6" id="KW-0472">Membrane</keyword>
<keyword evidence="4 6" id="KW-1133">Transmembrane helix</keyword>
<feature type="signal peptide" evidence="7">
    <location>
        <begin position="1"/>
        <end position="27"/>
    </location>
</feature>
<gene>
    <name evidence="8" type="ORF">HNAJ_LOCUS5713</name>
</gene>
<protein>
    <submittedName>
        <fullName evidence="10">Secreted protein</fullName>
    </submittedName>
</protein>
<evidence type="ECO:0000256" key="2">
    <source>
        <dbReference type="ARBA" id="ARBA00006772"/>
    </source>
</evidence>
<evidence type="ECO:0000256" key="1">
    <source>
        <dbReference type="ARBA" id="ARBA00004141"/>
    </source>
</evidence>
<dbReference type="AlphaFoldDB" id="A0A0R3TF75"/>
<keyword evidence="3 6" id="KW-0812">Transmembrane</keyword>
<accession>A0A0R3TF75</accession>
<dbReference type="Pfam" id="PF00939">
    <property type="entry name" value="Na_sulph_symp"/>
    <property type="match status" value="1"/>
</dbReference>
<comment type="subcellular location">
    <subcellularLocation>
        <location evidence="1">Membrane</location>
        <topology evidence="1">Multi-pass membrane protein</topology>
    </subcellularLocation>
</comment>
<dbReference type="WBParaSite" id="HNAJ_0000571501-mRNA-1">
    <property type="protein sequence ID" value="HNAJ_0000571501-mRNA-1"/>
    <property type="gene ID" value="HNAJ_0000571501"/>
</dbReference>
<dbReference type="GO" id="GO:0005886">
    <property type="term" value="C:plasma membrane"/>
    <property type="evidence" value="ECO:0007669"/>
    <property type="project" value="TreeGrafter"/>
</dbReference>
<organism evidence="10">
    <name type="scientific">Rodentolepis nana</name>
    <name type="common">Dwarf tapeworm</name>
    <name type="synonym">Hymenolepis nana</name>
    <dbReference type="NCBI Taxonomy" id="102285"/>
    <lineage>
        <taxon>Eukaryota</taxon>
        <taxon>Metazoa</taxon>
        <taxon>Spiralia</taxon>
        <taxon>Lophotrochozoa</taxon>
        <taxon>Platyhelminthes</taxon>
        <taxon>Cestoda</taxon>
        <taxon>Eucestoda</taxon>
        <taxon>Cyclophyllidea</taxon>
        <taxon>Hymenolepididae</taxon>
        <taxon>Rodentolepis</taxon>
    </lineage>
</organism>
<dbReference type="PANTHER" id="PTHR10283">
    <property type="entry name" value="SOLUTE CARRIER FAMILY 13 MEMBER"/>
    <property type="match status" value="1"/>
</dbReference>
<proteinExistence type="inferred from homology"/>
<evidence type="ECO:0000256" key="5">
    <source>
        <dbReference type="ARBA" id="ARBA00023136"/>
    </source>
</evidence>
<evidence type="ECO:0000256" key="6">
    <source>
        <dbReference type="SAM" id="Phobius"/>
    </source>
</evidence>
<dbReference type="PANTHER" id="PTHR10283:SF82">
    <property type="entry name" value="SOLUTE CARRIER FAMILY 13 MEMBER 2"/>
    <property type="match status" value="1"/>
</dbReference>
<evidence type="ECO:0000313" key="8">
    <source>
        <dbReference type="EMBL" id="VDO01573.1"/>
    </source>
</evidence>
<dbReference type="EMBL" id="UZAE01005273">
    <property type="protein sequence ID" value="VDO01573.1"/>
    <property type="molecule type" value="Genomic_DNA"/>
</dbReference>
<keyword evidence="9" id="KW-1185">Reference proteome</keyword>
<keyword evidence="7" id="KW-0732">Signal</keyword>
<evidence type="ECO:0000313" key="9">
    <source>
        <dbReference type="Proteomes" id="UP000278807"/>
    </source>
</evidence>
<sequence length="79" mass="8544">MGGYWITGVIPLCATALLPMLAGPIMGLQTSGTLSREYLPMSNFLFISSMFLAGAAEHSNLHRRIVMLCLKCMGGDPRL</sequence>
<reference evidence="10" key="1">
    <citation type="submission" date="2017-02" db="UniProtKB">
        <authorList>
            <consortium name="WormBaseParasite"/>
        </authorList>
    </citation>
    <scope>IDENTIFICATION</scope>
</reference>
<evidence type="ECO:0000313" key="10">
    <source>
        <dbReference type="WBParaSite" id="HNAJ_0000571501-mRNA-1"/>
    </source>
</evidence>